<reference evidence="1 2" key="2">
    <citation type="journal article" date="2022" name="Mol. Ecol. Resour.">
        <title>The genomes of chicory, endive, great burdock and yacon provide insights into Asteraceae paleo-polyploidization history and plant inulin production.</title>
        <authorList>
            <person name="Fan W."/>
            <person name="Wang S."/>
            <person name="Wang H."/>
            <person name="Wang A."/>
            <person name="Jiang F."/>
            <person name="Liu H."/>
            <person name="Zhao H."/>
            <person name="Xu D."/>
            <person name="Zhang Y."/>
        </authorList>
    </citation>
    <scope>NUCLEOTIDE SEQUENCE [LARGE SCALE GENOMIC DNA]</scope>
    <source>
        <strain evidence="2">cv. Yunnan</strain>
        <tissue evidence="1">Leaves</tissue>
    </source>
</reference>
<evidence type="ECO:0000313" key="2">
    <source>
        <dbReference type="Proteomes" id="UP001056120"/>
    </source>
</evidence>
<dbReference type="EMBL" id="CM042043">
    <property type="protein sequence ID" value="KAI3695972.1"/>
    <property type="molecule type" value="Genomic_DNA"/>
</dbReference>
<gene>
    <name evidence="1" type="ORF">L1987_78978</name>
</gene>
<proteinExistence type="predicted"/>
<protein>
    <submittedName>
        <fullName evidence="1">Uncharacterized protein</fullName>
    </submittedName>
</protein>
<reference evidence="2" key="1">
    <citation type="journal article" date="2022" name="Mol. Ecol. Resour.">
        <title>The genomes of chicory, endive, great burdock and yacon provide insights into Asteraceae palaeo-polyploidization history and plant inulin production.</title>
        <authorList>
            <person name="Fan W."/>
            <person name="Wang S."/>
            <person name="Wang H."/>
            <person name="Wang A."/>
            <person name="Jiang F."/>
            <person name="Liu H."/>
            <person name="Zhao H."/>
            <person name="Xu D."/>
            <person name="Zhang Y."/>
        </authorList>
    </citation>
    <scope>NUCLEOTIDE SEQUENCE [LARGE SCALE GENOMIC DNA]</scope>
    <source>
        <strain evidence="2">cv. Yunnan</strain>
    </source>
</reference>
<evidence type="ECO:0000313" key="1">
    <source>
        <dbReference type="EMBL" id="KAI3695972.1"/>
    </source>
</evidence>
<accession>A0ACB8ZDV5</accession>
<keyword evidence="2" id="KW-1185">Reference proteome</keyword>
<comment type="caution">
    <text evidence="1">The sequence shown here is derived from an EMBL/GenBank/DDBJ whole genome shotgun (WGS) entry which is preliminary data.</text>
</comment>
<organism evidence="1 2">
    <name type="scientific">Smallanthus sonchifolius</name>
    <dbReference type="NCBI Taxonomy" id="185202"/>
    <lineage>
        <taxon>Eukaryota</taxon>
        <taxon>Viridiplantae</taxon>
        <taxon>Streptophyta</taxon>
        <taxon>Embryophyta</taxon>
        <taxon>Tracheophyta</taxon>
        <taxon>Spermatophyta</taxon>
        <taxon>Magnoliopsida</taxon>
        <taxon>eudicotyledons</taxon>
        <taxon>Gunneridae</taxon>
        <taxon>Pentapetalae</taxon>
        <taxon>asterids</taxon>
        <taxon>campanulids</taxon>
        <taxon>Asterales</taxon>
        <taxon>Asteraceae</taxon>
        <taxon>Asteroideae</taxon>
        <taxon>Heliantheae alliance</taxon>
        <taxon>Millerieae</taxon>
        <taxon>Smallanthus</taxon>
    </lineage>
</organism>
<dbReference type="Proteomes" id="UP001056120">
    <property type="component" value="Linkage Group LG26"/>
</dbReference>
<sequence length="93" mass="10348">MPYGNAVNGINHMEEMKEKNHGSASTKSVQNTIEWTRMRGFGKGEQEIREADMMMIEIVAAVKILSPQISCSGGFVVVHSRGEDTLPTNLRIR</sequence>
<name>A0ACB8ZDV5_9ASTR</name>